<sequence length="99" mass="11379">MDSTSVEGTEVSEQIIRLLGEDLVRVMKELTDTKLELNRLRSLGNVHDQQLREELRSMRDENAKLRARLHDWRSNPLAASVNVLEDRKPDIAVLDSVRS</sequence>
<keyword evidence="1" id="KW-0175">Coiled coil</keyword>
<feature type="coiled-coil region" evidence="1">
    <location>
        <begin position="48"/>
        <end position="75"/>
    </location>
</feature>
<dbReference type="Proteomes" id="UP000076761">
    <property type="component" value="Unassembled WGS sequence"/>
</dbReference>
<dbReference type="EMBL" id="KV425551">
    <property type="protein sequence ID" value="KZT30359.1"/>
    <property type="molecule type" value="Genomic_DNA"/>
</dbReference>
<reference evidence="2 3" key="1">
    <citation type="journal article" date="2016" name="Mol. Biol. Evol.">
        <title>Comparative Genomics of Early-Diverging Mushroom-Forming Fungi Provides Insights into the Origins of Lignocellulose Decay Capabilities.</title>
        <authorList>
            <person name="Nagy L.G."/>
            <person name="Riley R."/>
            <person name="Tritt A."/>
            <person name="Adam C."/>
            <person name="Daum C."/>
            <person name="Floudas D."/>
            <person name="Sun H."/>
            <person name="Yadav J.S."/>
            <person name="Pangilinan J."/>
            <person name="Larsson K.H."/>
            <person name="Matsuura K."/>
            <person name="Barry K."/>
            <person name="Labutti K."/>
            <person name="Kuo R."/>
            <person name="Ohm R.A."/>
            <person name="Bhattacharya S.S."/>
            <person name="Shirouzu T."/>
            <person name="Yoshinaga Y."/>
            <person name="Martin F.M."/>
            <person name="Grigoriev I.V."/>
            <person name="Hibbett D.S."/>
        </authorList>
    </citation>
    <scope>NUCLEOTIDE SEQUENCE [LARGE SCALE GENOMIC DNA]</scope>
    <source>
        <strain evidence="2 3">HHB14362 ss-1</strain>
    </source>
</reference>
<keyword evidence="3" id="KW-1185">Reference proteome</keyword>
<gene>
    <name evidence="2" type="ORF">NEOLEDRAFT_1125881</name>
</gene>
<dbReference type="AlphaFoldDB" id="A0A165VXX3"/>
<evidence type="ECO:0000313" key="3">
    <source>
        <dbReference type="Proteomes" id="UP000076761"/>
    </source>
</evidence>
<proteinExistence type="predicted"/>
<accession>A0A165VXX3</accession>
<evidence type="ECO:0000313" key="2">
    <source>
        <dbReference type="EMBL" id="KZT30359.1"/>
    </source>
</evidence>
<name>A0A165VXX3_9AGAM</name>
<protein>
    <submittedName>
        <fullName evidence="2">Uncharacterized protein</fullName>
    </submittedName>
</protein>
<dbReference type="InParanoid" id="A0A165VXX3"/>
<organism evidence="2 3">
    <name type="scientific">Neolentinus lepideus HHB14362 ss-1</name>
    <dbReference type="NCBI Taxonomy" id="1314782"/>
    <lineage>
        <taxon>Eukaryota</taxon>
        <taxon>Fungi</taxon>
        <taxon>Dikarya</taxon>
        <taxon>Basidiomycota</taxon>
        <taxon>Agaricomycotina</taxon>
        <taxon>Agaricomycetes</taxon>
        <taxon>Gloeophyllales</taxon>
        <taxon>Gloeophyllaceae</taxon>
        <taxon>Neolentinus</taxon>
    </lineage>
</organism>
<evidence type="ECO:0000256" key="1">
    <source>
        <dbReference type="SAM" id="Coils"/>
    </source>
</evidence>
<dbReference type="OrthoDB" id="2879738at2759"/>